<organism evidence="9 10">
    <name type="scientific">Triparma strigata</name>
    <dbReference type="NCBI Taxonomy" id="1606541"/>
    <lineage>
        <taxon>Eukaryota</taxon>
        <taxon>Sar</taxon>
        <taxon>Stramenopiles</taxon>
        <taxon>Ochrophyta</taxon>
        <taxon>Bolidophyceae</taxon>
        <taxon>Parmales</taxon>
        <taxon>Triparmaceae</taxon>
        <taxon>Triparma</taxon>
    </lineage>
</organism>
<keyword evidence="4" id="KW-0150">Chloroplast</keyword>
<gene>
    <name evidence="9" type="ORF">TrST_g656</name>
</gene>
<dbReference type="InterPro" id="IPR001344">
    <property type="entry name" value="Chloro_AB-bd_pln"/>
</dbReference>
<name>A0A9W7AVU6_9STRA</name>
<feature type="signal peptide" evidence="8">
    <location>
        <begin position="1"/>
        <end position="17"/>
    </location>
</feature>
<dbReference type="GO" id="GO:0016168">
    <property type="term" value="F:chlorophyll binding"/>
    <property type="evidence" value="ECO:0007669"/>
    <property type="project" value="UniProtKB-KW"/>
</dbReference>
<evidence type="ECO:0000256" key="7">
    <source>
        <dbReference type="PIRSR" id="PIRSR601344-1"/>
    </source>
</evidence>
<evidence type="ECO:0000256" key="8">
    <source>
        <dbReference type="SAM" id="SignalP"/>
    </source>
</evidence>
<feature type="binding site" evidence="7">
    <location>
        <position position="241"/>
    </location>
    <ligand>
        <name>chlorophyll a</name>
        <dbReference type="ChEBI" id="CHEBI:58416"/>
        <label>1</label>
    </ligand>
</feature>
<dbReference type="GO" id="GO:0016020">
    <property type="term" value="C:membrane"/>
    <property type="evidence" value="ECO:0007669"/>
    <property type="project" value="InterPro"/>
</dbReference>
<feature type="chain" id="PRO_5040787448" description="Chlorophyll a-b binding protein, chloroplastic" evidence="8">
    <location>
        <begin position="18"/>
        <end position="274"/>
    </location>
</feature>
<comment type="similarity">
    <text evidence="3">Belongs to the fucoxanthin chlorophyll protein family.</text>
</comment>
<feature type="binding site" evidence="7">
    <location>
        <position position="115"/>
    </location>
    <ligand>
        <name>chlorophyll a</name>
        <dbReference type="ChEBI" id="CHEBI:58416"/>
        <label>1</label>
    </ligand>
</feature>
<dbReference type="AlphaFoldDB" id="A0A9W7AVU6"/>
<comment type="subcellular location">
    <subcellularLocation>
        <location evidence="2">Plastid</location>
        <location evidence="2">Chloroplast</location>
    </subcellularLocation>
</comment>
<evidence type="ECO:0000256" key="4">
    <source>
        <dbReference type="ARBA" id="ARBA00022528"/>
    </source>
</evidence>
<feature type="binding site" description="axial binding residue" evidence="7">
    <location>
        <position position="186"/>
    </location>
    <ligand>
        <name>chlorophyll b</name>
        <dbReference type="ChEBI" id="CHEBI:61721"/>
        <label>1</label>
    </ligand>
    <ligandPart>
        <name>Mg</name>
        <dbReference type="ChEBI" id="CHEBI:25107"/>
    </ligandPart>
</feature>
<sequence>MKFVAALTACLLASANAYTAPLMATKVLKGKKAAKAAPKGPSGGASFSAQAWANAGPSTALPFATAPATLDGSMLGDVGFDPLGFSTTPVGPWFLGSSEPSQGIIGDLEWYREAELIHGRIAQIAVLGFLGPELFGTLPGNSWTGADAYSNTNPLEAFSQVPGLALTQIFLFMSFLEIRRLNIIKEEGRNFQPGDLRIGQGPNRYNPFGLNYSPEEYEEKRLQELKHCRLAMIGVFGLAAQANASGMGVLEQLGGGLAIPNYVSKAGYFFPDGI</sequence>
<keyword evidence="8" id="KW-0732">Signal</keyword>
<evidence type="ECO:0000256" key="6">
    <source>
        <dbReference type="ARBA" id="ARBA00022640"/>
    </source>
</evidence>
<dbReference type="Pfam" id="PF00504">
    <property type="entry name" value="Chloroa_b-bind"/>
    <property type="match status" value="1"/>
</dbReference>
<reference evidence="10" key="1">
    <citation type="journal article" date="2023" name="Commun. Biol.">
        <title>Genome analysis of Parmales, the sister group of diatoms, reveals the evolutionary specialization of diatoms from phago-mixotrophs to photoautotrophs.</title>
        <authorList>
            <person name="Ban H."/>
            <person name="Sato S."/>
            <person name="Yoshikawa S."/>
            <person name="Yamada K."/>
            <person name="Nakamura Y."/>
            <person name="Ichinomiya M."/>
            <person name="Sato N."/>
            <person name="Blanc-Mathieu R."/>
            <person name="Endo H."/>
            <person name="Kuwata A."/>
            <person name="Ogata H."/>
        </authorList>
    </citation>
    <scope>NUCLEOTIDE SEQUENCE [LARGE SCALE GENOMIC DNA]</scope>
    <source>
        <strain evidence="10">NIES 3701</strain>
    </source>
</reference>
<evidence type="ECO:0000256" key="2">
    <source>
        <dbReference type="ARBA" id="ARBA00004229"/>
    </source>
</evidence>
<proteinExistence type="inferred from homology"/>
<dbReference type="GO" id="GO:0009507">
    <property type="term" value="C:chloroplast"/>
    <property type="evidence" value="ECO:0007669"/>
    <property type="project" value="UniProtKB-SubCell"/>
</dbReference>
<keyword evidence="5" id="KW-0602">Photosynthesis</keyword>
<evidence type="ECO:0000313" key="9">
    <source>
        <dbReference type="EMBL" id="GMH74860.1"/>
    </source>
</evidence>
<dbReference type="InterPro" id="IPR022796">
    <property type="entry name" value="Chloroa_b-bind"/>
</dbReference>
<feature type="binding site" evidence="7">
    <location>
        <position position="118"/>
    </location>
    <ligand>
        <name>chlorophyll a</name>
        <dbReference type="ChEBI" id="CHEBI:58416"/>
        <label>1</label>
    </ligand>
</feature>
<protein>
    <recommendedName>
        <fullName evidence="11">Chlorophyll a-b binding protein, chloroplastic</fullName>
    </recommendedName>
</protein>
<dbReference type="Proteomes" id="UP001165085">
    <property type="component" value="Unassembled WGS sequence"/>
</dbReference>
<keyword evidence="6" id="KW-0934">Plastid</keyword>
<dbReference type="OrthoDB" id="423598at2759"/>
<dbReference type="SUPFAM" id="SSF103511">
    <property type="entry name" value="Chlorophyll a-b binding protein"/>
    <property type="match status" value="1"/>
</dbReference>
<evidence type="ECO:0008006" key="11">
    <source>
        <dbReference type="Google" id="ProtNLM"/>
    </source>
</evidence>
<keyword evidence="7" id="KW-0148">Chlorophyll</keyword>
<dbReference type="Gene3D" id="1.10.3460.10">
    <property type="entry name" value="Chlorophyll a/b binding protein domain"/>
    <property type="match status" value="1"/>
</dbReference>
<evidence type="ECO:0000313" key="10">
    <source>
        <dbReference type="Proteomes" id="UP001165085"/>
    </source>
</evidence>
<comment type="function">
    <text evidence="1">The light-harvesting complex (LHC) functions as a light receptor, it captures and delivers excitation energy to photosystems with which it is closely associated. Energy is transferred from the carotenoid and chlorophyll C (or B) to chlorophyll A and the photosynthetic reaction centers where it is used to synthesize ATP and reducing power.</text>
</comment>
<dbReference type="EMBL" id="BRXY01000183">
    <property type="protein sequence ID" value="GMH74860.1"/>
    <property type="molecule type" value="Genomic_DNA"/>
</dbReference>
<keyword evidence="7" id="KW-0157">Chromophore</keyword>
<accession>A0A9W7AVU6</accession>
<feature type="binding site" description="axial binding residue" evidence="7">
    <location>
        <position position="120"/>
    </location>
    <ligand>
        <name>chlorophyll b</name>
        <dbReference type="ChEBI" id="CHEBI:61721"/>
        <label>1</label>
    </ligand>
    <ligandPart>
        <name>Mg</name>
        <dbReference type="ChEBI" id="CHEBI:25107"/>
    </ligandPart>
</feature>
<feature type="binding site" evidence="7">
    <location>
        <position position="229"/>
    </location>
    <ligand>
        <name>chlorophyll a</name>
        <dbReference type="ChEBI" id="CHEBI:58416"/>
        <label>1</label>
    </ligand>
</feature>
<evidence type="ECO:0000256" key="3">
    <source>
        <dbReference type="ARBA" id="ARBA00005933"/>
    </source>
</evidence>
<evidence type="ECO:0000256" key="1">
    <source>
        <dbReference type="ARBA" id="ARBA00004022"/>
    </source>
</evidence>
<dbReference type="GO" id="GO:0009765">
    <property type="term" value="P:photosynthesis, light harvesting"/>
    <property type="evidence" value="ECO:0007669"/>
    <property type="project" value="InterPro"/>
</dbReference>
<feature type="binding site" evidence="7">
    <location>
        <position position="86"/>
    </location>
    <ligand>
        <name>chlorophyll a</name>
        <dbReference type="ChEBI" id="CHEBI:58416"/>
        <label>1</label>
    </ligand>
</feature>
<evidence type="ECO:0000256" key="5">
    <source>
        <dbReference type="ARBA" id="ARBA00022531"/>
    </source>
</evidence>
<comment type="caution">
    <text evidence="9">The sequence shown here is derived from an EMBL/GenBank/DDBJ whole genome shotgun (WGS) entry which is preliminary data.</text>
</comment>
<dbReference type="PANTHER" id="PTHR21649">
    <property type="entry name" value="CHLOROPHYLL A/B BINDING PROTEIN"/>
    <property type="match status" value="1"/>
</dbReference>
<feature type="binding site" evidence="7">
    <location>
        <position position="224"/>
    </location>
    <ligand>
        <name>chlorophyll a</name>
        <dbReference type="ChEBI" id="CHEBI:58416"/>
        <label>1</label>
    </ligand>
</feature>
<keyword evidence="10" id="KW-1185">Reference proteome</keyword>